<accession>A0ABD6DEE2</accession>
<dbReference type="GO" id="GO:0004553">
    <property type="term" value="F:hydrolase activity, hydrolyzing O-glycosyl compounds"/>
    <property type="evidence" value="ECO:0007669"/>
    <property type="project" value="UniProtKB-ARBA"/>
</dbReference>
<dbReference type="PANTHER" id="PTHR42732">
    <property type="entry name" value="BETA-GALACTOSIDASE"/>
    <property type="match status" value="1"/>
</dbReference>
<dbReference type="EMBL" id="JBHUDO010000001">
    <property type="protein sequence ID" value="MFD1644709.1"/>
    <property type="molecule type" value="Genomic_DNA"/>
</dbReference>
<dbReference type="Gene3D" id="3.20.20.80">
    <property type="entry name" value="Glycosidases"/>
    <property type="match status" value="1"/>
</dbReference>
<dbReference type="AlphaFoldDB" id="A0ABD6DEE2"/>
<name>A0ABD6DEE2_9EURY</name>
<keyword evidence="2" id="KW-0326">Glycosidase</keyword>
<dbReference type="InterPro" id="IPR008979">
    <property type="entry name" value="Galactose-bd-like_sf"/>
</dbReference>
<dbReference type="Gene3D" id="2.60.120.260">
    <property type="entry name" value="Galactose-binding domain-like"/>
    <property type="match status" value="1"/>
</dbReference>
<evidence type="ECO:0000256" key="1">
    <source>
        <dbReference type="ARBA" id="ARBA00022801"/>
    </source>
</evidence>
<keyword evidence="6" id="KW-1185">Reference proteome</keyword>
<dbReference type="Pfam" id="PF00703">
    <property type="entry name" value="Glyco_hydro_2"/>
    <property type="match status" value="1"/>
</dbReference>
<dbReference type="InterPro" id="IPR006102">
    <property type="entry name" value="Ig-like_GH2"/>
</dbReference>
<dbReference type="SUPFAM" id="SSF51445">
    <property type="entry name" value="(Trans)glycosidases"/>
    <property type="match status" value="1"/>
</dbReference>
<comment type="caution">
    <text evidence="5">The sequence shown here is derived from an EMBL/GenBank/DDBJ whole genome shotgun (WGS) entry which is preliminary data.</text>
</comment>
<evidence type="ECO:0000256" key="2">
    <source>
        <dbReference type="ARBA" id="ARBA00023295"/>
    </source>
</evidence>
<feature type="domain" description="Glycoside hydrolase family 2 immunoglobulin-like beta-sandwich" evidence="4">
    <location>
        <begin position="144"/>
        <end position="241"/>
    </location>
</feature>
<dbReference type="InterPro" id="IPR017853">
    <property type="entry name" value="GH"/>
</dbReference>
<dbReference type="InterPro" id="IPR036156">
    <property type="entry name" value="Beta-gal/glucu_dom_sf"/>
</dbReference>
<evidence type="ECO:0000256" key="3">
    <source>
        <dbReference type="SAM" id="MobiDB-lite"/>
    </source>
</evidence>
<gene>
    <name evidence="5" type="ORF">ACFSBL_03345</name>
</gene>
<keyword evidence="1" id="KW-0378">Hydrolase</keyword>
<evidence type="ECO:0000313" key="6">
    <source>
        <dbReference type="Proteomes" id="UP001597034"/>
    </source>
</evidence>
<reference evidence="5 6" key="1">
    <citation type="journal article" date="2019" name="Int. J. Syst. Evol. Microbiol.">
        <title>The Global Catalogue of Microorganisms (GCM) 10K type strain sequencing project: providing services to taxonomists for standard genome sequencing and annotation.</title>
        <authorList>
            <consortium name="The Broad Institute Genomics Platform"/>
            <consortium name="The Broad Institute Genome Sequencing Center for Infectious Disease"/>
            <person name="Wu L."/>
            <person name="Ma J."/>
        </authorList>
    </citation>
    <scope>NUCLEOTIDE SEQUENCE [LARGE SCALE GENOMIC DNA]</scope>
    <source>
        <strain evidence="5 6">CGMCC 1.10390</strain>
    </source>
</reference>
<dbReference type="SUPFAM" id="SSF49785">
    <property type="entry name" value="Galactose-binding domain-like"/>
    <property type="match status" value="1"/>
</dbReference>
<evidence type="ECO:0000313" key="5">
    <source>
        <dbReference type="EMBL" id="MFD1644709.1"/>
    </source>
</evidence>
<dbReference type="Gene3D" id="2.60.40.10">
    <property type="entry name" value="Immunoglobulins"/>
    <property type="match status" value="1"/>
</dbReference>
<sequence length="634" mass="67468">MSSQWEGGRVLADTVGGGPPAVRSWEPVSVPGRPARFAGADAVAYRLQFADPRSTPAQRALLEFQGLYGHARVWLNGELLGSHRAYFEPARFEFEPAAENELVVECHRPADGFGGVYETDHVRDALAVPGIWWGVHLRLRPPAFLRDLVVNPRLTEDGGAIDVAVSVDAAEPVAEPVTLSLRPEGFRGGGAMEREQVEAGPGDRITVTRTLTLREPSLWWPRNHGDQHRYVVRAKFRDHEITTTTALRTVDYSADGDADGGGLRVNGKRVRARGVNLLPSDEPLADFDRVDEAGFTLARLHAHVAPPELYEAADEAGVLVWQDCPLSGSVRVDPERGRAVARTLASTVDHHPSVALFGVHDDPETPFDARMGGGRMDRLRFRRRVGGGTDARETAEHIAGALPADRPVFPVCGQPGIGPDAAHLYPGWTFGGPDAVDWLCATVPELARVVTEFGAGSLTESGAEPTGLDRDIHDTVVGSADPAVSQATQARTLKRVAETLRLQGADVLAGFCLRDADAGGGMGVLDVDGEAKPAYDALATSLRPVVPVLREVPTPGSRVEARLLNDAPAQVEGTVRWSFDGPQGGDSGAGDAVSVAAPAFDSVAAGEVAVPADATAIELALETGTTAVVNRYRL</sequence>
<proteinExistence type="predicted"/>
<evidence type="ECO:0000259" key="4">
    <source>
        <dbReference type="Pfam" id="PF00703"/>
    </source>
</evidence>
<protein>
    <recommendedName>
        <fullName evidence="4">Glycoside hydrolase family 2 immunoglobulin-like beta-sandwich domain-containing protein</fullName>
    </recommendedName>
</protein>
<dbReference type="InterPro" id="IPR051913">
    <property type="entry name" value="GH2_Domain-Containing"/>
</dbReference>
<organism evidence="5 6">
    <name type="scientific">Haloarchaeobius litoreus</name>
    <dbReference type="NCBI Taxonomy" id="755306"/>
    <lineage>
        <taxon>Archaea</taxon>
        <taxon>Methanobacteriati</taxon>
        <taxon>Methanobacteriota</taxon>
        <taxon>Stenosarchaea group</taxon>
        <taxon>Halobacteria</taxon>
        <taxon>Halobacteriales</taxon>
        <taxon>Halorubellaceae</taxon>
        <taxon>Haloarchaeobius</taxon>
    </lineage>
</organism>
<feature type="region of interest" description="Disordered" evidence="3">
    <location>
        <begin position="1"/>
        <end position="26"/>
    </location>
</feature>
<dbReference type="InterPro" id="IPR013783">
    <property type="entry name" value="Ig-like_fold"/>
</dbReference>
<dbReference type="RefSeq" id="WP_256399967.1">
    <property type="nucleotide sequence ID" value="NZ_JANHJR010000002.1"/>
</dbReference>
<dbReference type="Proteomes" id="UP001597034">
    <property type="component" value="Unassembled WGS sequence"/>
</dbReference>
<dbReference type="PANTHER" id="PTHR42732:SF1">
    <property type="entry name" value="BETA-MANNOSIDASE"/>
    <property type="match status" value="1"/>
</dbReference>
<dbReference type="SUPFAM" id="SSF49303">
    <property type="entry name" value="beta-Galactosidase/glucuronidase domain"/>
    <property type="match status" value="1"/>
</dbReference>